<dbReference type="KEGG" id="lamb:KBB96_03415"/>
<keyword evidence="3" id="KW-1185">Reference proteome</keyword>
<organism evidence="2 3">
    <name type="scientific">Luteolibacter ambystomatis</name>
    <dbReference type="NCBI Taxonomy" id="2824561"/>
    <lineage>
        <taxon>Bacteria</taxon>
        <taxon>Pseudomonadati</taxon>
        <taxon>Verrucomicrobiota</taxon>
        <taxon>Verrucomicrobiia</taxon>
        <taxon>Verrucomicrobiales</taxon>
        <taxon>Verrucomicrobiaceae</taxon>
        <taxon>Luteolibacter</taxon>
    </lineage>
</organism>
<dbReference type="PANTHER" id="PTHR30006">
    <property type="entry name" value="THIAMINE-BINDING PERIPLASMIC PROTEIN-RELATED"/>
    <property type="match status" value="1"/>
</dbReference>
<evidence type="ECO:0000256" key="1">
    <source>
        <dbReference type="ARBA" id="ARBA00022729"/>
    </source>
</evidence>
<dbReference type="Pfam" id="PF13343">
    <property type="entry name" value="SBP_bac_6"/>
    <property type="match status" value="1"/>
</dbReference>
<dbReference type="Proteomes" id="UP000676169">
    <property type="component" value="Chromosome"/>
</dbReference>
<evidence type="ECO:0000313" key="3">
    <source>
        <dbReference type="Proteomes" id="UP000676169"/>
    </source>
</evidence>
<keyword evidence="1" id="KW-0732">Signal</keyword>
<reference evidence="2" key="1">
    <citation type="submission" date="2021-04" db="EMBL/GenBank/DDBJ databases">
        <title>Luteolibacter sp. 32A isolated from the skin of an Anderson's salamander (Ambystoma andersonii).</title>
        <authorList>
            <person name="Spergser J."/>
            <person name="Busse H.-J."/>
        </authorList>
    </citation>
    <scope>NUCLEOTIDE SEQUENCE</scope>
    <source>
        <strain evidence="2">32A</strain>
    </source>
</reference>
<protein>
    <submittedName>
        <fullName evidence="2">Extracellular solute-binding protein</fullName>
    </submittedName>
</protein>
<gene>
    <name evidence="2" type="ORF">KBB96_03415</name>
</gene>
<dbReference type="Gene3D" id="3.40.190.10">
    <property type="entry name" value="Periplasmic binding protein-like II"/>
    <property type="match status" value="2"/>
</dbReference>
<name>A0A975J0U0_9BACT</name>
<dbReference type="EMBL" id="CP073100">
    <property type="protein sequence ID" value="QUE51943.1"/>
    <property type="molecule type" value="Genomic_DNA"/>
</dbReference>
<sequence length="493" mass="54187">MKRIGIILGLLVFIVALPIVLRRDTQPVSPERADDRISILTPHNETIRREFGQAFTTWWKARTGRTIYVDWRNPGGTSEIALVLDAGYKAAKETGREGIGVDVFFGGGQPDFARQAKEGRLVPLDVFKRHPEWFGEGKAVPPTWTGESYFPPDLVWVGACLSQFGIAWNPDVIARLKVSAPTRWDDLGDPRLAGAVALADPSKSGSVARSFELLVQEQMQRAIKDASLPKDRAAAIGWDNGLKLILRMSANARYFTDSASKIPRDVGQGDAALGTCIDFYGWSYHDEMLRPDGTSRVEWRAPEGGATYSADPVGVLKGAPHPEIAQAFVEFCLSVEGQRLWFGKPGTPGGPVERALNRIPIRGDVYTPEFLGKATVRLNPYRDTGAFTYDRELTGKAFNTLRQFVRIACIDSHDEMQRAWKDMAAAGFPEEAMKVFLDVSAFPYAEFGKGHPVLDGGDPLAAADFAANLGARFRANYKQAGAIARQATRITAR</sequence>
<proteinExistence type="predicted"/>
<dbReference type="PANTHER" id="PTHR30006:SF24">
    <property type="entry name" value="SLL0237 PROTEIN"/>
    <property type="match status" value="1"/>
</dbReference>
<dbReference type="SUPFAM" id="SSF53850">
    <property type="entry name" value="Periplasmic binding protein-like II"/>
    <property type="match status" value="1"/>
</dbReference>
<accession>A0A975J0U0</accession>
<dbReference type="AlphaFoldDB" id="A0A975J0U0"/>
<evidence type="ECO:0000313" key="2">
    <source>
        <dbReference type="EMBL" id="QUE51943.1"/>
    </source>
</evidence>
<dbReference type="RefSeq" id="WP_211632278.1">
    <property type="nucleotide sequence ID" value="NZ_CP073100.1"/>
</dbReference>